<dbReference type="GeneID" id="116220852"/>
<dbReference type="Proteomes" id="UP000515152">
    <property type="component" value="Chromosome 1"/>
</dbReference>
<evidence type="ECO:0000256" key="1">
    <source>
        <dbReference type="SAM" id="MobiDB-lite"/>
    </source>
</evidence>
<feature type="compositionally biased region" description="Low complexity" evidence="1">
    <location>
        <begin position="248"/>
        <end position="287"/>
    </location>
</feature>
<feature type="region of interest" description="Disordered" evidence="1">
    <location>
        <begin position="1"/>
        <end position="38"/>
    </location>
</feature>
<protein>
    <submittedName>
        <fullName evidence="4">Uncharacterized protein LOC116220852 isoform X1</fullName>
    </submittedName>
</protein>
<feature type="compositionally biased region" description="Basic and acidic residues" evidence="1">
    <location>
        <begin position="1"/>
        <end position="26"/>
    </location>
</feature>
<feature type="region of interest" description="Disordered" evidence="1">
    <location>
        <begin position="248"/>
        <end position="294"/>
    </location>
</feature>
<sequence>MGQRVREKPGKNGRVGSRECDDKGEVTPETVQKPKHLNQKPFTSSLQSECCPFSSTWVFHEEMIVDDFHVSHHVTSGKSSTIKTLLIIILQCRFVAATDPNCPYIPIIKEWGVPACYTELHKAYPGWLVGKTQANSIPRDFRLEIPLGCGDKISCDDLLRALVNSYCMNRNCSDDKPNTSCNETNKKTKTLIYCLNDNYSISCQEPLGFQNPRIYMLVNDTDFTHNIQGCLMDKVPGTTASTTCTMTTTTTTSRSAPTTVTPGSTPTSSTPTTSSIITDSTQSPTPSHASHTSEQFSATSGYGMLVILLTSLGLNITLSWLLLKQRSRHQQQPINLSLDYVGAPGEAEAESLAGDSLP</sequence>
<evidence type="ECO:0000256" key="2">
    <source>
        <dbReference type="SAM" id="Phobius"/>
    </source>
</evidence>
<reference evidence="4" key="1">
    <citation type="submission" date="2025-08" db="UniProtKB">
        <authorList>
            <consortium name="RefSeq"/>
        </authorList>
    </citation>
    <scope>IDENTIFICATION</scope>
</reference>
<gene>
    <name evidence="4" type="primary">LOC116220852</name>
</gene>
<evidence type="ECO:0000313" key="3">
    <source>
        <dbReference type="Proteomes" id="UP000515152"/>
    </source>
</evidence>
<keyword evidence="3" id="KW-1185">Reference proteome</keyword>
<keyword evidence="2" id="KW-1133">Transmembrane helix</keyword>
<keyword evidence="2" id="KW-0812">Transmembrane</keyword>
<evidence type="ECO:0000313" key="4">
    <source>
        <dbReference type="RefSeq" id="XP_031425664.1"/>
    </source>
</evidence>
<name>A0A6P8FIB7_CLUHA</name>
<feature type="transmembrane region" description="Helical" evidence="2">
    <location>
        <begin position="302"/>
        <end position="323"/>
    </location>
</feature>
<accession>A0A6P8FIB7</accession>
<dbReference type="AlphaFoldDB" id="A0A6P8FIB7"/>
<dbReference type="RefSeq" id="XP_031425664.1">
    <property type="nucleotide sequence ID" value="XM_031569804.2"/>
</dbReference>
<proteinExistence type="predicted"/>
<keyword evidence="2" id="KW-0472">Membrane</keyword>
<dbReference type="KEGG" id="char:116220852"/>
<organism evidence="3 4">
    <name type="scientific">Clupea harengus</name>
    <name type="common">Atlantic herring</name>
    <dbReference type="NCBI Taxonomy" id="7950"/>
    <lineage>
        <taxon>Eukaryota</taxon>
        <taxon>Metazoa</taxon>
        <taxon>Chordata</taxon>
        <taxon>Craniata</taxon>
        <taxon>Vertebrata</taxon>
        <taxon>Euteleostomi</taxon>
        <taxon>Actinopterygii</taxon>
        <taxon>Neopterygii</taxon>
        <taxon>Teleostei</taxon>
        <taxon>Clupei</taxon>
        <taxon>Clupeiformes</taxon>
        <taxon>Clupeoidei</taxon>
        <taxon>Clupeidae</taxon>
        <taxon>Clupea</taxon>
    </lineage>
</organism>